<protein>
    <submittedName>
        <fullName evidence="8">Metal ABC transporter solute-binding protein, Zn/Mn family</fullName>
    </submittedName>
</protein>
<dbReference type="InterPro" id="IPR006128">
    <property type="entry name" value="Lipoprotein_PsaA-like"/>
</dbReference>
<accession>A0ABW5P0F2</accession>
<feature type="chain" id="PRO_5045065051" evidence="7">
    <location>
        <begin position="25"/>
        <end position="310"/>
    </location>
</feature>
<keyword evidence="9" id="KW-1185">Reference proteome</keyword>
<evidence type="ECO:0000256" key="4">
    <source>
        <dbReference type="ARBA" id="ARBA00022729"/>
    </source>
</evidence>
<comment type="caution">
    <text evidence="8">The sequence shown here is derived from an EMBL/GenBank/DDBJ whole genome shotgun (WGS) entry which is preliminary data.</text>
</comment>
<evidence type="ECO:0000256" key="1">
    <source>
        <dbReference type="ARBA" id="ARBA00004196"/>
    </source>
</evidence>
<reference evidence="9" key="1">
    <citation type="journal article" date="2019" name="Int. J. Syst. Evol. Microbiol.">
        <title>The Global Catalogue of Microorganisms (GCM) 10K type strain sequencing project: providing services to taxonomists for standard genome sequencing and annotation.</title>
        <authorList>
            <consortium name="The Broad Institute Genomics Platform"/>
            <consortium name="The Broad Institute Genome Sequencing Center for Infectious Disease"/>
            <person name="Wu L."/>
            <person name="Ma J."/>
        </authorList>
    </citation>
    <scope>NUCLEOTIDE SEQUENCE [LARGE SCALE GENOMIC DNA]</scope>
    <source>
        <strain evidence="9">KCTC 33842</strain>
    </source>
</reference>
<evidence type="ECO:0000313" key="9">
    <source>
        <dbReference type="Proteomes" id="UP001597475"/>
    </source>
</evidence>
<proteinExistence type="inferred from homology"/>
<dbReference type="PANTHER" id="PTHR42953">
    <property type="entry name" value="HIGH-AFFINITY ZINC UPTAKE SYSTEM PROTEIN ZNUA-RELATED"/>
    <property type="match status" value="1"/>
</dbReference>
<comment type="similarity">
    <text evidence="5">Belongs to the bacterial solute-binding protein 9 family.</text>
</comment>
<evidence type="ECO:0000256" key="6">
    <source>
        <dbReference type="SAM" id="MobiDB-lite"/>
    </source>
</evidence>
<evidence type="ECO:0000256" key="3">
    <source>
        <dbReference type="ARBA" id="ARBA00022723"/>
    </source>
</evidence>
<feature type="region of interest" description="Disordered" evidence="6">
    <location>
        <begin position="111"/>
        <end position="139"/>
    </location>
</feature>
<dbReference type="Pfam" id="PF01297">
    <property type="entry name" value="ZnuA"/>
    <property type="match status" value="1"/>
</dbReference>
<dbReference type="EMBL" id="JBHUMK010000010">
    <property type="protein sequence ID" value="MFD2608328.1"/>
    <property type="molecule type" value="Genomic_DNA"/>
</dbReference>
<dbReference type="InterPro" id="IPR006129">
    <property type="entry name" value="AdhesinB"/>
</dbReference>
<evidence type="ECO:0000313" key="8">
    <source>
        <dbReference type="EMBL" id="MFD2608328.1"/>
    </source>
</evidence>
<evidence type="ECO:0000256" key="2">
    <source>
        <dbReference type="ARBA" id="ARBA00022448"/>
    </source>
</evidence>
<keyword evidence="4 7" id="KW-0732">Signal</keyword>
<dbReference type="PRINTS" id="PR00691">
    <property type="entry name" value="ADHESINB"/>
</dbReference>
<feature type="signal peptide" evidence="7">
    <location>
        <begin position="1"/>
        <end position="24"/>
    </location>
</feature>
<comment type="subcellular location">
    <subcellularLocation>
        <location evidence="1">Cell envelope</location>
    </subcellularLocation>
</comment>
<name>A0ABW5P0F2_9DEIO</name>
<dbReference type="RefSeq" id="WP_386842754.1">
    <property type="nucleotide sequence ID" value="NZ_JBHUMK010000010.1"/>
</dbReference>
<dbReference type="SUPFAM" id="SSF53807">
    <property type="entry name" value="Helical backbone' metal receptor"/>
    <property type="match status" value="1"/>
</dbReference>
<dbReference type="InterPro" id="IPR006127">
    <property type="entry name" value="ZnuA-like"/>
</dbReference>
<dbReference type="PANTHER" id="PTHR42953:SF1">
    <property type="entry name" value="METAL-BINDING PROTEIN HI_0362-RELATED"/>
    <property type="match status" value="1"/>
</dbReference>
<dbReference type="InterPro" id="IPR050492">
    <property type="entry name" value="Bact_metal-bind_prot9"/>
</dbReference>
<evidence type="ECO:0000256" key="7">
    <source>
        <dbReference type="SAM" id="SignalP"/>
    </source>
</evidence>
<dbReference type="PRINTS" id="PR00690">
    <property type="entry name" value="ADHESNFAMILY"/>
</dbReference>
<evidence type="ECO:0000256" key="5">
    <source>
        <dbReference type="RuleBase" id="RU003512"/>
    </source>
</evidence>
<sequence length="310" mass="32413">MRRPLTLLGVPLLLAACAGTTAQAAPLKVSATTTIIADFVKAVGGSRVQVNVIVPAGGDTHSFQPTTGAIRGLAGSRVLFVNGAGLEPWLPKVSAAAPKVPVKALTSGLKLRPAPEEPGHTDHANHDHTGQGHGAHDPHAWWDPTLAAGYARNAAATLKALDPAGKATYERNLKAYLGALEKADAAAKAQFARLPASKRKIVTNHDALHYIAGRYGLQVVGTVIPGLGTEREPSARELAVLAQTMKKSGARVIFTENTVNTRLAQTLARETGARVAPALYTDSLGPAGSAGDTYLKAFRFNVDTLLRALK</sequence>
<dbReference type="PROSITE" id="PS51257">
    <property type="entry name" value="PROKAR_LIPOPROTEIN"/>
    <property type="match status" value="1"/>
</dbReference>
<organism evidence="8 9">
    <name type="scientific">Deinococcus taklimakanensis</name>
    <dbReference type="NCBI Taxonomy" id="536443"/>
    <lineage>
        <taxon>Bacteria</taxon>
        <taxon>Thermotogati</taxon>
        <taxon>Deinococcota</taxon>
        <taxon>Deinococci</taxon>
        <taxon>Deinococcales</taxon>
        <taxon>Deinococcaceae</taxon>
        <taxon>Deinococcus</taxon>
    </lineage>
</organism>
<feature type="compositionally biased region" description="Basic and acidic residues" evidence="6">
    <location>
        <begin position="113"/>
        <end position="139"/>
    </location>
</feature>
<gene>
    <name evidence="8" type="ORF">ACFSR9_02595</name>
</gene>
<keyword evidence="2 5" id="KW-0813">Transport</keyword>
<dbReference type="Gene3D" id="3.40.50.1980">
    <property type="entry name" value="Nitrogenase molybdenum iron protein domain"/>
    <property type="match status" value="2"/>
</dbReference>
<keyword evidence="3" id="KW-0479">Metal-binding</keyword>
<dbReference type="Proteomes" id="UP001597475">
    <property type="component" value="Unassembled WGS sequence"/>
</dbReference>